<dbReference type="EMBL" id="QEYD01000002">
    <property type="protein sequence ID" value="PWE30977.1"/>
    <property type="molecule type" value="Genomic_DNA"/>
</dbReference>
<dbReference type="RefSeq" id="WP_109532055.1">
    <property type="nucleotide sequence ID" value="NZ_QEYD01000002.1"/>
</dbReference>
<feature type="region of interest" description="Disordered" evidence="1">
    <location>
        <begin position="60"/>
        <end position="81"/>
    </location>
</feature>
<comment type="caution">
    <text evidence="2">The sequence shown here is derived from an EMBL/GenBank/DDBJ whole genome shotgun (WGS) entry which is preliminary data.</text>
</comment>
<name>A0A2U2CGF4_9RHOB</name>
<evidence type="ECO:0000313" key="3">
    <source>
        <dbReference type="Proteomes" id="UP000244940"/>
    </source>
</evidence>
<keyword evidence="3" id="KW-1185">Reference proteome</keyword>
<accession>A0A2U2CGF4</accession>
<evidence type="ECO:0000256" key="1">
    <source>
        <dbReference type="SAM" id="MobiDB-lite"/>
    </source>
</evidence>
<dbReference type="AlphaFoldDB" id="A0A2U2CGF4"/>
<protein>
    <recommendedName>
        <fullName evidence="4">DUF2953 domain-containing protein</fullName>
    </recommendedName>
</protein>
<proteinExistence type="predicted"/>
<dbReference type="GeneID" id="94364100"/>
<evidence type="ECO:0008006" key="4">
    <source>
        <dbReference type="Google" id="ProtNLM"/>
    </source>
</evidence>
<dbReference type="OrthoDB" id="7851041at2"/>
<evidence type="ECO:0000313" key="2">
    <source>
        <dbReference type="EMBL" id="PWE30977.1"/>
    </source>
</evidence>
<sequence length="192" mass="20635">MASVLIWLLVACLVLLAGLLVLPLRLEARLGRDQARLRLWLGLAAGLLRIPVFDSVRPAEESPQAKPAPAVETAPRRSRSGARRGRFLRALPRAALDTLHCLRIERAEGVIRLGLGDPALTGEAYGRAMGLVAATPLRGRLQLVPVFDRATLDGDGVVILSVVPARLVPIAARLAWALRPGGLTGKAHRRRA</sequence>
<organism evidence="2 3">
    <name type="scientific">Pararhodobacter marinus</name>
    <dbReference type="NCBI Taxonomy" id="2184063"/>
    <lineage>
        <taxon>Bacteria</taxon>
        <taxon>Pseudomonadati</taxon>
        <taxon>Pseudomonadota</taxon>
        <taxon>Alphaproteobacteria</taxon>
        <taxon>Rhodobacterales</taxon>
        <taxon>Paracoccaceae</taxon>
        <taxon>Pararhodobacter</taxon>
    </lineage>
</organism>
<gene>
    <name evidence="2" type="ORF">C4N9_04285</name>
</gene>
<reference evidence="2 3" key="1">
    <citation type="submission" date="2018-05" db="EMBL/GenBank/DDBJ databases">
        <title>Pararhodobacter marina sp. nov., isolated from deep-sea water of the Indian Ocean.</title>
        <authorList>
            <person name="Lai Q.Sr."/>
            <person name="Liu X."/>
            <person name="Shao Z."/>
        </authorList>
    </citation>
    <scope>NUCLEOTIDE SEQUENCE [LARGE SCALE GENOMIC DNA]</scope>
    <source>
        <strain evidence="2 3">CIC4N-9</strain>
    </source>
</reference>
<dbReference type="Proteomes" id="UP000244940">
    <property type="component" value="Unassembled WGS sequence"/>
</dbReference>